<dbReference type="InterPro" id="IPR057670">
    <property type="entry name" value="SH3_retrovirus"/>
</dbReference>
<keyword evidence="13" id="KW-0732">Signal</keyword>
<evidence type="ECO:0000256" key="8">
    <source>
        <dbReference type="ARBA" id="ARBA00023180"/>
    </source>
</evidence>
<dbReference type="InterPro" id="IPR044440">
    <property type="entry name" value="GABAb_receptor_plant_PBP1"/>
</dbReference>
<dbReference type="CDD" id="cd13686">
    <property type="entry name" value="GluR_Plant"/>
    <property type="match status" value="1"/>
</dbReference>
<feature type="chain" id="PRO_5014847880" description="Ionotropic glutamate receptor C-terminal domain-containing protein" evidence="13">
    <location>
        <begin position="19"/>
        <end position="1384"/>
    </location>
</feature>
<feature type="domain" description="Ionotropic glutamate receptor C-terminal" evidence="14">
    <location>
        <begin position="471"/>
        <end position="790"/>
    </location>
</feature>
<keyword evidence="7" id="KW-0675">Receptor</keyword>
<feature type="compositionally biased region" description="Basic and acidic residues" evidence="11">
    <location>
        <begin position="871"/>
        <end position="883"/>
    </location>
</feature>
<evidence type="ECO:0000256" key="10">
    <source>
        <dbReference type="ARBA" id="ARBA00023303"/>
    </source>
</evidence>
<evidence type="ECO:0000256" key="1">
    <source>
        <dbReference type="ARBA" id="ARBA00004141"/>
    </source>
</evidence>
<evidence type="ECO:0000256" key="5">
    <source>
        <dbReference type="ARBA" id="ARBA00023065"/>
    </source>
</evidence>
<dbReference type="InterPro" id="IPR015683">
    <property type="entry name" value="Ionotropic_Glu_rcpt"/>
</dbReference>
<dbReference type="FunFam" id="3.40.190.10:FF:000054">
    <property type="entry name" value="Glutamate receptor"/>
    <property type="match status" value="1"/>
</dbReference>
<keyword evidence="4 12" id="KW-1133">Transmembrane helix</keyword>
<dbReference type="InterPro" id="IPR019594">
    <property type="entry name" value="Glu/Gly-bd"/>
</dbReference>
<keyword evidence="10" id="KW-0407">Ion channel</keyword>
<evidence type="ECO:0000313" key="15">
    <source>
        <dbReference type="EMBL" id="SPD33663.1"/>
    </source>
</evidence>
<keyword evidence="3 12" id="KW-0812">Transmembrane</keyword>
<evidence type="ECO:0000256" key="12">
    <source>
        <dbReference type="SAM" id="Phobius"/>
    </source>
</evidence>
<name>A0A2N9JAQ8_FAGSY</name>
<feature type="transmembrane region" description="Helical" evidence="12">
    <location>
        <begin position="591"/>
        <end position="610"/>
    </location>
</feature>
<organism evidence="15">
    <name type="scientific">Fagus sylvatica</name>
    <name type="common">Beechnut</name>
    <dbReference type="NCBI Taxonomy" id="28930"/>
    <lineage>
        <taxon>Eukaryota</taxon>
        <taxon>Viridiplantae</taxon>
        <taxon>Streptophyta</taxon>
        <taxon>Embryophyta</taxon>
        <taxon>Tracheophyta</taxon>
        <taxon>Spermatophyta</taxon>
        <taxon>Magnoliopsida</taxon>
        <taxon>eudicotyledons</taxon>
        <taxon>Gunneridae</taxon>
        <taxon>Pentapetalae</taxon>
        <taxon>rosids</taxon>
        <taxon>fabids</taxon>
        <taxon>Fagales</taxon>
        <taxon>Fagaceae</taxon>
        <taxon>Fagus</taxon>
    </lineage>
</organism>
<dbReference type="InterPro" id="IPR001828">
    <property type="entry name" value="ANF_lig-bd_rcpt"/>
</dbReference>
<proteinExistence type="predicted"/>
<dbReference type="EMBL" id="OIVN01006466">
    <property type="protein sequence ID" value="SPD33663.1"/>
    <property type="molecule type" value="Genomic_DNA"/>
</dbReference>
<evidence type="ECO:0000256" key="9">
    <source>
        <dbReference type="ARBA" id="ARBA00023286"/>
    </source>
</evidence>
<dbReference type="Pfam" id="PF07727">
    <property type="entry name" value="RVT_2"/>
    <property type="match status" value="1"/>
</dbReference>
<dbReference type="SUPFAM" id="SSF53822">
    <property type="entry name" value="Periplasmic binding protein-like I"/>
    <property type="match status" value="1"/>
</dbReference>
<keyword evidence="5" id="KW-0406">Ion transport</keyword>
<dbReference type="CDD" id="cd19990">
    <property type="entry name" value="PBP1_GABAb_receptor_plant"/>
    <property type="match status" value="1"/>
</dbReference>
<dbReference type="SUPFAM" id="SSF53850">
    <property type="entry name" value="Periplasmic binding protein-like II"/>
    <property type="match status" value="1"/>
</dbReference>
<accession>A0A2N9JAQ8</accession>
<dbReference type="Gene3D" id="1.10.287.70">
    <property type="match status" value="2"/>
</dbReference>
<dbReference type="GO" id="GO:0016020">
    <property type="term" value="C:membrane"/>
    <property type="evidence" value="ECO:0007669"/>
    <property type="project" value="UniProtKB-SubCell"/>
</dbReference>
<dbReference type="Gene3D" id="3.40.50.2300">
    <property type="match status" value="2"/>
</dbReference>
<gene>
    <name evidence="15" type="ORF">FSB_LOCUS61545</name>
</gene>
<dbReference type="FunFam" id="3.40.50.2300:FF:000081">
    <property type="entry name" value="Glutamate receptor"/>
    <property type="match status" value="1"/>
</dbReference>
<evidence type="ECO:0000256" key="13">
    <source>
        <dbReference type="SAM" id="SignalP"/>
    </source>
</evidence>
<keyword evidence="8" id="KW-0325">Glycoprotein</keyword>
<feature type="signal peptide" evidence="13">
    <location>
        <begin position="1"/>
        <end position="18"/>
    </location>
</feature>
<sequence>MTKVWLLVLVVFCHGIFSNGVTNISTRPDVVTVGAILTYKSIIGKVAKVAIEAAVEDVNSDSTVLAGTKIKLIMHDSNYSRFMGIVEALKFMEKDTAAIIGPEQSVTAHVISHIANEFQVPLLSYSATDPTLSSLQFPFFVRTAQSDLYQMAAIADIVNYYGWRDVIAIYIDDDHGRNGIAALGNKLAEKRCKISYKAPMPPEATRDDITNLLVKVALMESRIVVLHTYDGPGLVVLNVAQYLGMMGTGYVWIATNWLSTILDTNSPLDSNAMDDFQGVITLRMYAPDSALKRKFVSRWSNLAGGKSANGSFGLSTYGLYAYDTVWLLAHAIDAFFNQGGNISFSNDSRLSELYGGSLNLDAMSIFDGGNLLLNSILQVNMTGVTGPIKFTPNRDFIYPAFEVINVIGTGFRRIGYWSNYSGLSVLPPEMLYTKPPNRSSANQRLHSVIWPGQTTHRPRGWVFPNNGRQLKIGVPNRVSYREFVSQVEGTDMFKGYCIDVFTAALNLLPYAVPYKLIPFGDGSNNPSYTELVHLITTGVYDAAIGDIAIITNRTRIVDFTQPYVESGLVVVAKVRRLNSSAWAFLRPFTPMMWGVTAIFFLIVGAVVWILEHRINDEFREENTISFLGRVVLIIWLFVVLIINSSYTASLTSILTVQQLSSSIKGIETLISSKDPIGYPQGSYARNYLVEELGIHESRLVPLNKPEDYAKALKDGPQGGGVAALVDERAYVDLFLSTRCEFSIVGQEFTKAGWGFAFPRDSPLAIDMSTAILKLLENGDLQRIHDKWLMSSACTSQSTTFEVDRLQFKSFWGLFAICGFACLLALLVYLIMMVRQFSRHYSDDVESSGSSSGSKRIQTFLTFVDEKEVDVKNRSKRRQMEKASNRSVGEDESTNGSKKRHKFAPRSRQCLILGYPFGTKGYRLLDFKTSQLPTSSTQSPAFPSVVIPTPSTDSALPSIFSSPQPHSTPQPCSLPPSHSLCSPPTHISPQHNIVPPVPPIKQSTRAHKLPAYLQNYPHCGSSKSPHWCEAMTAEIYALETNQTWFLTSLPPGKTPIGCKWVYKVKLRSYGTLERYKARLLDVNNAFLHGTLDEEVYMSLPLGFHSKGEPYRFDTVCKLQKSLYGLKQASRQWFSKFSNTLLHHGFVQSKVDYSLFTKQQGSCFIALLVYVDDILIASNNAEDIAQLKNYLDNQFKHKDLGPVRYFLGLEIAKSSKGISISQRKYALEIMEDAGMLGCCLNTRRSTTGYCVFLGSSLVSWRSKKQNTVSRSFAEAEYQAMASAVCEVIWMRALFADLKISQSQAALLFSDSQAALHIAANPIFHERTKHIEIDCHLVRDKIQEGLIKNLHVPSKHQIADIMTKALGYPLFSNLLIKMGVHNLCPPS</sequence>
<evidence type="ECO:0000256" key="7">
    <source>
        <dbReference type="ARBA" id="ARBA00023170"/>
    </source>
</evidence>
<dbReference type="Pfam" id="PF01094">
    <property type="entry name" value="ANF_receptor"/>
    <property type="match status" value="1"/>
</dbReference>
<keyword evidence="6 12" id="KW-0472">Membrane</keyword>
<evidence type="ECO:0000256" key="2">
    <source>
        <dbReference type="ARBA" id="ARBA00022448"/>
    </source>
</evidence>
<dbReference type="Gene3D" id="3.40.190.10">
    <property type="entry name" value="Periplasmic binding protein-like II"/>
    <property type="match status" value="3"/>
</dbReference>
<feature type="region of interest" description="Disordered" evidence="11">
    <location>
        <begin position="871"/>
        <end position="902"/>
    </location>
</feature>
<dbReference type="FunFam" id="3.40.190.10:FF:000175">
    <property type="entry name" value="Glutamate receptor"/>
    <property type="match status" value="1"/>
</dbReference>
<keyword evidence="2" id="KW-0813">Transport</keyword>
<feature type="region of interest" description="Disordered" evidence="11">
    <location>
        <begin position="960"/>
        <end position="979"/>
    </location>
</feature>
<dbReference type="SMART" id="SM00079">
    <property type="entry name" value="PBPe"/>
    <property type="match status" value="1"/>
</dbReference>
<feature type="transmembrane region" description="Helical" evidence="12">
    <location>
        <begin position="810"/>
        <end position="831"/>
    </location>
</feature>
<dbReference type="Pfam" id="PF25597">
    <property type="entry name" value="SH3_retrovirus"/>
    <property type="match status" value="1"/>
</dbReference>
<dbReference type="InterPro" id="IPR001320">
    <property type="entry name" value="Iontro_rcpt_C"/>
</dbReference>
<evidence type="ECO:0000256" key="11">
    <source>
        <dbReference type="SAM" id="MobiDB-lite"/>
    </source>
</evidence>
<evidence type="ECO:0000256" key="4">
    <source>
        <dbReference type="ARBA" id="ARBA00022989"/>
    </source>
</evidence>
<evidence type="ECO:0000256" key="6">
    <source>
        <dbReference type="ARBA" id="ARBA00023136"/>
    </source>
</evidence>
<dbReference type="PRINTS" id="PR01176">
    <property type="entry name" value="GABABRECEPTR"/>
</dbReference>
<dbReference type="InterPro" id="IPR013103">
    <property type="entry name" value="RVT_2"/>
</dbReference>
<protein>
    <recommendedName>
        <fullName evidence="14">Ionotropic glutamate receptor C-terminal domain-containing protein</fullName>
    </recommendedName>
</protein>
<evidence type="ECO:0000259" key="14">
    <source>
        <dbReference type="SMART" id="SM00079"/>
    </source>
</evidence>
<dbReference type="Pfam" id="PF10613">
    <property type="entry name" value="Lig_chan-Glu_bd"/>
    <property type="match status" value="1"/>
</dbReference>
<comment type="subcellular location">
    <subcellularLocation>
        <location evidence="1">Membrane</location>
        <topology evidence="1">Multi-pass membrane protein</topology>
    </subcellularLocation>
</comment>
<evidence type="ECO:0000256" key="3">
    <source>
        <dbReference type="ARBA" id="ARBA00022692"/>
    </source>
</evidence>
<reference evidence="15" key="1">
    <citation type="submission" date="2018-02" db="EMBL/GenBank/DDBJ databases">
        <authorList>
            <person name="Cohen D.B."/>
            <person name="Kent A.D."/>
        </authorList>
    </citation>
    <scope>NUCLEOTIDE SEQUENCE</scope>
</reference>
<dbReference type="GO" id="GO:0015276">
    <property type="term" value="F:ligand-gated monoatomic ion channel activity"/>
    <property type="evidence" value="ECO:0007669"/>
    <property type="project" value="InterPro"/>
</dbReference>
<dbReference type="PANTHER" id="PTHR18966">
    <property type="entry name" value="IONOTROPIC GLUTAMATE RECEPTOR"/>
    <property type="match status" value="1"/>
</dbReference>
<keyword evidence="9" id="KW-1071">Ligand-gated ion channel</keyword>
<dbReference type="InterPro" id="IPR043502">
    <property type="entry name" value="DNA/RNA_pol_sf"/>
</dbReference>
<dbReference type="CDD" id="cd09272">
    <property type="entry name" value="RNase_HI_RT_Ty1"/>
    <property type="match status" value="1"/>
</dbReference>
<dbReference type="Pfam" id="PF00060">
    <property type="entry name" value="Lig_chan"/>
    <property type="match status" value="1"/>
</dbReference>
<dbReference type="InterPro" id="IPR028082">
    <property type="entry name" value="Peripla_BP_I"/>
</dbReference>
<dbReference type="SUPFAM" id="SSF56672">
    <property type="entry name" value="DNA/RNA polymerases"/>
    <property type="match status" value="1"/>
</dbReference>